<proteinExistence type="predicted"/>
<dbReference type="Proteomes" id="UP001320706">
    <property type="component" value="Unassembled WGS sequence"/>
</dbReference>
<accession>A0ACC3SFZ3</accession>
<reference evidence="1" key="1">
    <citation type="submission" date="2024-02" db="EMBL/GenBank/DDBJ databases">
        <title>Metagenome Assembled Genome of Zalaria obscura JY119.</title>
        <authorList>
            <person name="Vighnesh L."/>
            <person name="Jagadeeshwari U."/>
            <person name="Venkata Ramana C."/>
            <person name="Sasikala C."/>
        </authorList>
    </citation>
    <scope>NUCLEOTIDE SEQUENCE</scope>
    <source>
        <strain evidence="1">JY119</strain>
    </source>
</reference>
<comment type="caution">
    <text evidence="1">The sequence shown here is derived from an EMBL/GenBank/DDBJ whole genome shotgun (WGS) entry which is preliminary data.</text>
</comment>
<evidence type="ECO:0000313" key="1">
    <source>
        <dbReference type="EMBL" id="KAK8210212.1"/>
    </source>
</evidence>
<protein>
    <submittedName>
        <fullName evidence="1">Mdj1 protein</fullName>
    </submittedName>
</protein>
<evidence type="ECO:0000313" key="2">
    <source>
        <dbReference type="Proteomes" id="UP001320706"/>
    </source>
</evidence>
<sequence>MLFTWSVSRSFVTPLDRSTGRIDSRVIHRQKVSLYVLPKHLIDTSARTSCFSLQHKPIREVLRESRYESAMSLAAPGLLFPKAAGPLRIIAATRPCPIYQDRSQQSRGFYTNTTRQRSDGRRSSAESLRRSAIQTRHFHATRPQLAAPRDPYGTLGVGKSASAAEIKKAYYGLAKKYHPDTNKDPGAKEKFAEAQSAYELLSDPKKKEAFDQYGSSAFDQNGGFDPSGGAGGGNPFAGGGFGGFGGFGGAQGSPFGAEFNFEDLFGAFAGGGRRGRGSRGGSPFQEELLVGENIEVQTNISFMDAAKGISKDIHITPLVQCKTCSGSGLKKGQSRSTCKSCDGTGTRVHFMQGGFQMASTCGACGGQGVAIPKGGECGTCKGDGAVREKRTVTIDIPGGVEDGMRLRVSGEGDHPPTGQASNPKARSTKGDLYVFIRVAPDPKFSRSGSDVLYTASIPLTTAILGGEIKIPTLDGDVKVKVATGTATGDKITLAGMGMKKLSSRRAQNGDLRVEFKVQMPKYLSVNQRTIVEMLADEMGDKTAKRVMNIGKAPPAPDSTGKNDDADAHKNEGFLKSAWHKLTHQHDHLKKDREEDGSKKDEGSDEKKK</sequence>
<gene>
    <name evidence="1" type="primary">MDJ1</name>
    <name evidence="1" type="ORF">M8818_003700</name>
</gene>
<dbReference type="EMBL" id="JAMKPW020000016">
    <property type="protein sequence ID" value="KAK8210212.1"/>
    <property type="molecule type" value="Genomic_DNA"/>
</dbReference>
<organism evidence="1 2">
    <name type="scientific">Zalaria obscura</name>
    <dbReference type="NCBI Taxonomy" id="2024903"/>
    <lineage>
        <taxon>Eukaryota</taxon>
        <taxon>Fungi</taxon>
        <taxon>Dikarya</taxon>
        <taxon>Ascomycota</taxon>
        <taxon>Pezizomycotina</taxon>
        <taxon>Dothideomycetes</taxon>
        <taxon>Dothideomycetidae</taxon>
        <taxon>Dothideales</taxon>
        <taxon>Zalariaceae</taxon>
        <taxon>Zalaria</taxon>
    </lineage>
</organism>
<keyword evidence="2" id="KW-1185">Reference proteome</keyword>
<name>A0ACC3SFZ3_9PEZI</name>